<dbReference type="PANTHER" id="PTHR31642:SF316">
    <property type="entry name" value="PROTEIN ECERIFERUM 26-LIKE"/>
    <property type="match status" value="1"/>
</dbReference>
<protein>
    <submittedName>
        <fullName evidence="3">Protein ECERIFERUM 26-like</fullName>
    </submittedName>
</protein>
<evidence type="ECO:0000313" key="4">
    <source>
        <dbReference type="Proteomes" id="UP000634136"/>
    </source>
</evidence>
<feature type="region of interest" description="Disordered" evidence="2">
    <location>
        <begin position="195"/>
        <end position="219"/>
    </location>
</feature>
<comment type="caution">
    <text evidence="3">The sequence shown here is derived from an EMBL/GenBank/DDBJ whole genome shotgun (WGS) entry which is preliminary data.</text>
</comment>
<name>A0A834T9Z0_9FABA</name>
<reference evidence="3" key="1">
    <citation type="submission" date="2020-09" db="EMBL/GenBank/DDBJ databases">
        <title>Genome-Enabled Discovery of Anthraquinone Biosynthesis in Senna tora.</title>
        <authorList>
            <person name="Kang S.-H."/>
            <person name="Pandey R.P."/>
            <person name="Lee C.-M."/>
            <person name="Sim J.-S."/>
            <person name="Jeong J.-T."/>
            <person name="Choi B.-S."/>
            <person name="Jung M."/>
            <person name="Ginzburg D."/>
            <person name="Zhao K."/>
            <person name="Won S.Y."/>
            <person name="Oh T.-J."/>
            <person name="Yu Y."/>
            <person name="Kim N.-H."/>
            <person name="Lee O.R."/>
            <person name="Lee T.-H."/>
            <person name="Bashyal P."/>
            <person name="Kim T.-S."/>
            <person name="Lee W.-H."/>
            <person name="Kawkins C."/>
            <person name="Kim C.-K."/>
            <person name="Kim J.S."/>
            <person name="Ahn B.O."/>
            <person name="Rhee S.Y."/>
            <person name="Sohng J.K."/>
        </authorList>
    </citation>
    <scope>NUCLEOTIDE SEQUENCE</scope>
    <source>
        <tissue evidence="3">Leaf</tissue>
    </source>
</reference>
<dbReference type="GO" id="GO:0016747">
    <property type="term" value="F:acyltransferase activity, transferring groups other than amino-acyl groups"/>
    <property type="evidence" value="ECO:0007669"/>
    <property type="project" value="TreeGrafter"/>
</dbReference>
<dbReference type="Gene3D" id="3.30.559.10">
    <property type="entry name" value="Chloramphenicol acetyltransferase-like domain"/>
    <property type="match status" value="2"/>
</dbReference>
<organism evidence="3 4">
    <name type="scientific">Senna tora</name>
    <dbReference type="NCBI Taxonomy" id="362788"/>
    <lineage>
        <taxon>Eukaryota</taxon>
        <taxon>Viridiplantae</taxon>
        <taxon>Streptophyta</taxon>
        <taxon>Embryophyta</taxon>
        <taxon>Tracheophyta</taxon>
        <taxon>Spermatophyta</taxon>
        <taxon>Magnoliopsida</taxon>
        <taxon>eudicotyledons</taxon>
        <taxon>Gunneridae</taxon>
        <taxon>Pentapetalae</taxon>
        <taxon>rosids</taxon>
        <taxon>fabids</taxon>
        <taxon>Fabales</taxon>
        <taxon>Fabaceae</taxon>
        <taxon>Caesalpinioideae</taxon>
        <taxon>Cassia clade</taxon>
        <taxon>Senna</taxon>
    </lineage>
</organism>
<keyword evidence="4" id="KW-1185">Reference proteome</keyword>
<dbReference type="PANTHER" id="PTHR31642">
    <property type="entry name" value="TRICHOTHECENE 3-O-ACETYLTRANSFERASE"/>
    <property type="match status" value="1"/>
</dbReference>
<evidence type="ECO:0000313" key="3">
    <source>
        <dbReference type="EMBL" id="KAF7817842.1"/>
    </source>
</evidence>
<evidence type="ECO:0000256" key="1">
    <source>
        <dbReference type="ARBA" id="ARBA00009861"/>
    </source>
</evidence>
<dbReference type="InterPro" id="IPR023213">
    <property type="entry name" value="CAT-like_dom_sf"/>
</dbReference>
<dbReference type="EMBL" id="JAAIUW010000008">
    <property type="protein sequence ID" value="KAF7817842.1"/>
    <property type="molecule type" value="Genomic_DNA"/>
</dbReference>
<dbReference type="InterPro" id="IPR050317">
    <property type="entry name" value="Plant_Fungal_Acyltransferase"/>
</dbReference>
<proteinExistence type="inferred from homology"/>
<feature type="compositionally biased region" description="Low complexity" evidence="2">
    <location>
        <begin position="196"/>
        <end position="206"/>
    </location>
</feature>
<dbReference type="Pfam" id="PF02458">
    <property type="entry name" value="Transferase"/>
    <property type="match status" value="1"/>
</dbReference>
<sequence length="459" mass="51004">MPSSSRPRVSLHSVLTAVSSKPVGSGITHPLSALDHAMALHTVHLIFYYHHNLFGSFDLDPSRESLSRVLSLYPMITGRFTRDTHGNWEIKCNDAGVRVIKATVDTTLHQWLQSADGSQEMHLTAWDDMPHDFQTWSPFRIQWEWEDLQINEFEGGGVAIGVSCSHMVGDLTWAFSFFNSWTRFHRHLPLPPLSHPTPTSNSNSNSKQPPYFAAATSSASPNKMPIMGTATFKFSTSSISDTLRQLHPNATPFDFLSALFWTRLCRYSSSNNITHSLSICIDSRKLFNSPLPTSPANAFHFSLLSVDVRDMESSQVGDIAALVHNHLEAIKEDQILSTLDWLESQRQLGGGKYREPSQMYGPYLTCVCLDGNGRERELESSLIYGAMFEEGEKAVHVSCHVGNVEGEGLLIVMPSPEGGLARTVTLTLPQNQLALLCQDEAILNLQPTMLLTPTLHVSQ</sequence>
<dbReference type="Proteomes" id="UP000634136">
    <property type="component" value="Unassembled WGS sequence"/>
</dbReference>
<dbReference type="OrthoDB" id="671439at2759"/>
<comment type="similarity">
    <text evidence="1">Belongs to the plant acyltransferase family.</text>
</comment>
<gene>
    <name evidence="3" type="ORF">G2W53_023297</name>
</gene>
<accession>A0A834T9Z0</accession>
<evidence type="ECO:0000256" key="2">
    <source>
        <dbReference type="SAM" id="MobiDB-lite"/>
    </source>
</evidence>
<dbReference type="AlphaFoldDB" id="A0A834T9Z0"/>